<comment type="cofactor">
    <cofactor evidence="1">
        <name>heme</name>
        <dbReference type="ChEBI" id="CHEBI:30413"/>
    </cofactor>
</comment>
<dbReference type="InterPro" id="IPR051103">
    <property type="entry name" value="Plant_metabolite_P450s"/>
</dbReference>
<evidence type="ECO:0000256" key="5">
    <source>
        <dbReference type="ARBA" id="ARBA00022989"/>
    </source>
</evidence>
<keyword evidence="7" id="KW-0408">Iron</keyword>
<organism evidence="8 9">
    <name type="scientific">Salix suchowensis</name>
    <dbReference type="NCBI Taxonomy" id="1278906"/>
    <lineage>
        <taxon>Eukaryota</taxon>
        <taxon>Viridiplantae</taxon>
        <taxon>Streptophyta</taxon>
        <taxon>Embryophyta</taxon>
        <taxon>Tracheophyta</taxon>
        <taxon>Spermatophyta</taxon>
        <taxon>Magnoliopsida</taxon>
        <taxon>eudicotyledons</taxon>
        <taxon>Gunneridae</taxon>
        <taxon>Pentapetalae</taxon>
        <taxon>rosids</taxon>
        <taxon>fabids</taxon>
        <taxon>Malpighiales</taxon>
        <taxon>Salicaceae</taxon>
        <taxon>Saliceae</taxon>
        <taxon>Salix</taxon>
    </lineage>
</organism>
<keyword evidence="7" id="KW-0560">Oxidoreductase</keyword>
<protein>
    <recommendedName>
        <fullName evidence="10">Cytochrome P450</fullName>
    </recommendedName>
</protein>
<evidence type="ECO:0000256" key="3">
    <source>
        <dbReference type="ARBA" id="ARBA00022692"/>
    </source>
</evidence>
<comment type="subcellular location">
    <subcellularLocation>
        <location evidence="2">Membrane</location>
        <topology evidence="2">Single-pass membrane protein</topology>
    </subcellularLocation>
</comment>
<evidence type="ECO:0000256" key="6">
    <source>
        <dbReference type="ARBA" id="ARBA00023136"/>
    </source>
</evidence>
<name>A0ABQ9AHB9_9ROSI</name>
<keyword evidence="3" id="KW-0812">Transmembrane</keyword>
<keyword evidence="7" id="KW-0349">Heme</keyword>
<evidence type="ECO:0000256" key="7">
    <source>
        <dbReference type="RuleBase" id="RU000461"/>
    </source>
</evidence>
<proteinExistence type="inferred from homology"/>
<dbReference type="Pfam" id="PF00067">
    <property type="entry name" value="p450"/>
    <property type="match status" value="1"/>
</dbReference>
<accession>A0ABQ9AHB9</accession>
<reference evidence="8" key="2">
    <citation type="journal article" date="2023" name="Int. J. Mol. Sci.">
        <title>De Novo Assembly and Annotation of 11 Diverse Shrub Willow (Salix) Genomes Reveals Novel Gene Organization in Sex-Linked Regions.</title>
        <authorList>
            <person name="Hyden B."/>
            <person name="Feng K."/>
            <person name="Yates T.B."/>
            <person name="Jawdy S."/>
            <person name="Cereghino C."/>
            <person name="Smart L.B."/>
            <person name="Muchero W."/>
        </authorList>
    </citation>
    <scope>NUCLEOTIDE SEQUENCE</scope>
    <source>
        <tissue evidence="8">Shoot tip</tissue>
    </source>
</reference>
<reference evidence="8" key="1">
    <citation type="submission" date="2022-10" db="EMBL/GenBank/DDBJ databases">
        <authorList>
            <person name="Hyden B.L."/>
            <person name="Feng K."/>
            <person name="Yates T."/>
            <person name="Jawdy S."/>
            <person name="Smart L.B."/>
            <person name="Muchero W."/>
        </authorList>
    </citation>
    <scope>NUCLEOTIDE SEQUENCE</scope>
    <source>
        <tissue evidence="8">Shoot tip</tissue>
    </source>
</reference>
<keyword evidence="5" id="KW-1133">Transmembrane helix</keyword>
<dbReference type="InterPro" id="IPR002401">
    <property type="entry name" value="Cyt_P450_E_grp-I"/>
</dbReference>
<evidence type="ECO:0000256" key="2">
    <source>
        <dbReference type="ARBA" id="ARBA00004167"/>
    </source>
</evidence>
<dbReference type="PROSITE" id="PS00086">
    <property type="entry name" value="CYTOCHROME_P450"/>
    <property type="match status" value="1"/>
</dbReference>
<dbReference type="InterPro" id="IPR017972">
    <property type="entry name" value="Cyt_P450_CS"/>
</dbReference>
<dbReference type="CDD" id="cd11075">
    <property type="entry name" value="CYP77_89"/>
    <property type="match status" value="1"/>
</dbReference>
<evidence type="ECO:0000313" key="9">
    <source>
        <dbReference type="Proteomes" id="UP001141253"/>
    </source>
</evidence>
<dbReference type="InterPro" id="IPR001128">
    <property type="entry name" value="Cyt_P450"/>
</dbReference>
<keyword evidence="9" id="KW-1185">Reference proteome</keyword>
<keyword evidence="4 7" id="KW-0479">Metal-binding</keyword>
<evidence type="ECO:0000256" key="4">
    <source>
        <dbReference type="ARBA" id="ARBA00022723"/>
    </source>
</evidence>
<dbReference type="SUPFAM" id="SSF48264">
    <property type="entry name" value="Cytochrome P450"/>
    <property type="match status" value="1"/>
</dbReference>
<dbReference type="InterPro" id="IPR036396">
    <property type="entry name" value="Cyt_P450_sf"/>
</dbReference>
<dbReference type="Gene3D" id="1.10.630.10">
    <property type="entry name" value="Cytochrome P450"/>
    <property type="match status" value="1"/>
</dbReference>
<dbReference type="EMBL" id="JAPFFI010000020">
    <property type="protein sequence ID" value="KAJ6339577.1"/>
    <property type="molecule type" value="Genomic_DNA"/>
</dbReference>
<gene>
    <name evidence="8" type="ORF">OIU77_007520</name>
</gene>
<evidence type="ECO:0000256" key="1">
    <source>
        <dbReference type="ARBA" id="ARBA00001971"/>
    </source>
</evidence>
<comment type="similarity">
    <text evidence="7">Belongs to the cytochrome P450 family.</text>
</comment>
<dbReference type="PRINTS" id="PR00385">
    <property type="entry name" value="P450"/>
</dbReference>
<keyword evidence="7" id="KW-0503">Monooxygenase</keyword>
<dbReference type="Proteomes" id="UP001141253">
    <property type="component" value="Chromosome 15W"/>
</dbReference>
<dbReference type="PANTHER" id="PTHR24298">
    <property type="entry name" value="FLAVONOID 3'-MONOOXYGENASE-RELATED"/>
    <property type="match status" value="1"/>
</dbReference>
<dbReference type="PRINTS" id="PR00463">
    <property type="entry name" value="EP450I"/>
</dbReference>
<comment type="caution">
    <text evidence="8">The sequence shown here is derived from an EMBL/GenBank/DDBJ whole genome shotgun (WGS) entry which is preliminary data.</text>
</comment>
<evidence type="ECO:0000313" key="8">
    <source>
        <dbReference type="EMBL" id="KAJ6339577.1"/>
    </source>
</evidence>
<keyword evidence="6" id="KW-0472">Membrane</keyword>
<dbReference type="PANTHER" id="PTHR24298:SF800">
    <property type="entry name" value="CYTOCHROME P450 89A2-RELATED"/>
    <property type="match status" value="1"/>
</dbReference>
<sequence length="515" mass="58629">MDILLLILVSLAISAFLKAFFSLFFDSKTIIHNQLPPGPPPLPLIGNVFWLYTPISKFESHIRSLHAKFGPIITIHFVSLPLIMVADRFIAYKALIQNGATFADRPAGAIAAARVLDKSQNSISSSSYGPTLRLLRGNLATGIFHPSRVKAQAHARKRVLQTLQNRLELLSKSGEPIPVLEHLQLAMYSLLAQLCFGDKLSQKQMEEIEEVEHRATQHLSNVSIFHFWKLFSKIVLRKRRAWSLKIRKDQEDVFIPLIRARKKLKEERSTKSNMEDQDYVLSYVDTLLDLRFPANHDKIQLTERDILSLCNEFLSAGAGTTTTALEWILANLVKYPEIQEKLFMEIKGVVRDGDQGVKEDDLQEMPYLKAIILEGLRRHPPTHVSLPHAVTEDTTLNEYLVPKQGTVVFMLADIGWDPNSWEDPMAFKPERFLSSSFDITGSREIKMMPFGVGRRMCPGYGLAMLILEYFVANLIWSFEWKAVDGDGVDLSEKQEFTMVMKNPLQVQISPRWKNN</sequence>
<evidence type="ECO:0008006" key="10">
    <source>
        <dbReference type="Google" id="ProtNLM"/>
    </source>
</evidence>